<accession>A0A9P1GVA5</accession>
<dbReference type="EMBL" id="CALLCH030000001">
    <property type="protein sequence ID" value="CAI4211261.1"/>
    <property type="molecule type" value="Genomic_DNA"/>
</dbReference>
<name>A0A9P1GVA5_9PEZI</name>
<keyword evidence="2" id="KW-0472">Membrane</keyword>
<keyword evidence="2" id="KW-1133">Transmembrane helix</keyword>
<sequence length="231" mass="24596">MANKNVSGNSTVRELLFKEPEKTVAEKWEELPQTAKTAVYASGAGVGAVVFAFGLWFCIKQRRRGAAEAAAAEAAAAQERLEMQNFKARGVNPDSFSGGASDWTVAEVHDGGVVQEKKGGFSVEERAIPSPQRLRKRPQQRRLCWDGVASAQRDDPNAYSGGYSGGGVGYGEFDGPRAQSPAHVMPPPRSGSAAPTYGGAYGAPQSPVYGQQQQQQQGGGYWNNNGPGAYR</sequence>
<protein>
    <submittedName>
        <fullName evidence="3">Uncharacterized protein</fullName>
    </submittedName>
</protein>
<evidence type="ECO:0000313" key="4">
    <source>
        <dbReference type="Proteomes" id="UP000838763"/>
    </source>
</evidence>
<feature type="compositionally biased region" description="Gly residues" evidence="1">
    <location>
        <begin position="162"/>
        <end position="172"/>
    </location>
</feature>
<dbReference type="AlphaFoldDB" id="A0A9P1GVA5"/>
<evidence type="ECO:0000256" key="2">
    <source>
        <dbReference type="SAM" id="Phobius"/>
    </source>
</evidence>
<keyword evidence="2" id="KW-0812">Transmembrane</keyword>
<feature type="compositionally biased region" description="Low complexity" evidence="1">
    <location>
        <begin position="190"/>
        <end position="216"/>
    </location>
</feature>
<dbReference type="Proteomes" id="UP000838763">
    <property type="component" value="Unassembled WGS sequence"/>
</dbReference>
<evidence type="ECO:0000313" key="3">
    <source>
        <dbReference type="EMBL" id="CAI4211261.1"/>
    </source>
</evidence>
<reference evidence="3" key="1">
    <citation type="submission" date="2022-11" db="EMBL/GenBank/DDBJ databases">
        <authorList>
            <person name="Scott C."/>
            <person name="Bruce N."/>
        </authorList>
    </citation>
    <scope>NUCLEOTIDE SEQUENCE</scope>
</reference>
<gene>
    <name evidence="3" type="ORF">PPNO1_LOCUS1058</name>
</gene>
<keyword evidence="4" id="KW-1185">Reference proteome</keyword>
<feature type="transmembrane region" description="Helical" evidence="2">
    <location>
        <begin position="38"/>
        <end position="59"/>
    </location>
</feature>
<feature type="region of interest" description="Disordered" evidence="1">
    <location>
        <begin position="154"/>
        <end position="231"/>
    </location>
</feature>
<comment type="caution">
    <text evidence="3">The sequence shown here is derived from an EMBL/GenBank/DDBJ whole genome shotgun (WGS) entry which is preliminary data.</text>
</comment>
<feature type="compositionally biased region" description="Polar residues" evidence="1">
    <location>
        <begin position="222"/>
        <end position="231"/>
    </location>
</feature>
<evidence type="ECO:0000256" key="1">
    <source>
        <dbReference type="SAM" id="MobiDB-lite"/>
    </source>
</evidence>
<proteinExistence type="predicted"/>
<organism evidence="3 4">
    <name type="scientific">Parascedosporium putredinis</name>
    <dbReference type="NCBI Taxonomy" id="1442378"/>
    <lineage>
        <taxon>Eukaryota</taxon>
        <taxon>Fungi</taxon>
        <taxon>Dikarya</taxon>
        <taxon>Ascomycota</taxon>
        <taxon>Pezizomycotina</taxon>
        <taxon>Sordariomycetes</taxon>
        <taxon>Hypocreomycetidae</taxon>
        <taxon>Microascales</taxon>
        <taxon>Microascaceae</taxon>
        <taxon>Parascedosporium</taxon>
    </lineage>
</organism>